<dbReference type="Proteomes" id="UP000244855">
    <property type="component" value="Unassembled WGS sequence"/>
</dbReference>
<accession>A0A2V1E9B9</accession>
<reference evidence="1 2" key="1">
    <citation type="journal article" date="2018" name="Sci. Rep.">
        <title>Comparative genomics provides insights into the lifestyle and reveals functional heterogeneity of dark septate endophytic fungi.</title>
        <authorList>
            <person name="Knapp D.G."/>
            <person name="Nemeth J.B."/>
            <person name="Barry K."/>
            <person name="Hainaut M."/>
            <person name="Henrissat B."/>
            <person name="Johnson J."/>
            <person name="Kuo A."/>
            <person name="Lim J.H.P."/>
            <person name="Lipzen A."/>
            <person name="Nolan M."/>
            <person name="Ohm R.A."/>
            <person name="Tamas L."/>
            <person name="Grigoriev I.V."/>
            <person name="Spatafora J.W."/>
            <person name="Nagy L.G."/>
            <person name="Kovacs G.M."/>
        </authorList>
    </citation>
    <scope>NUCLEOTIDE SEQUENCE [LARGE SCALE GENOMIC DNA]</scope>
    <source>
        <strain evidence="1 2">DSE2036</strain>
    </source>
</reference>
<dbReference type="AlphaFoldDB" id="A0A2V1E9B9"/>
<evidence type="ECO:0000313" key="2">
    <source>
        <dbReference type="Proteomes" id="UP000244855"/>
    </source>
</evidence>
<organism evidence="1 2">
    <name type="scientific">Periconia macrospinosa</name>
    <dbReference type="NCBI Taxonomy" id="97972"/>
    <lineage>
        <taxon>Eukaryota</taxon>
        <taxon>Fungi</taxon>
        <taxon>Dikarya</taxon>
        <taxon>Ascomycota</taxon>
        <taxon>Pezizomycotina</taxon>
        <taxon>Dothideomycetes</taxon>
        <taxon>Pleosporomycetidae</taxon>
        <taxon>Pleosporales</taxon>
        <taxon>Massarineae</taxon>
        <taxon>Periconiaceae</taxon>
        <taxon>Periconia</taxon>
    </lineage>
</organism>
<proteinExistence type="predicted"/>
<keyword evidence="2" id="KW-1185">Reference proteome</keyword>
<evidence type="ECO:0000313" key="1">
    <source>
        <dbReference type="EMBL" id="PVI05920.1"/>
    </source>
</evidence>
<name>A0A2V1E9B9_9PLEO</name>
<sequence length="240" mass="25415">MAALLHFGCGITLSSTRKSIECLSARSCRRQRWHGTWEGLIRDADYGLAWNGAAGSHRRVGAKGIQTATKSIRLTSKGPRAPTAVFDPMGDLIGQEASVHGVGAAPCVLIRTATVVIVGMPWWRGGLCGAAGKAKQGHLTIKTDLAALSATRIAEIAVRSHRIRATAREKRAANSSGAKIGPLEMGTRARRDVCAGGKGPPIDDSHIISDLWERASRFGFGARWNLENLAVQGLLGFSGG</sequence>
<dbReference type="EMBL" id="KZ805311">
    <property type="protein sequence ID" value="PVI05920.1"/>
    <property type="molecule type" value="Genomic_DNA"/>
</dbReference>
<gene>
    <name evidence="1" type="ORF">DM02DRAFT_650217</name>
</gene>
<protein>
    <submittedName>
        <fullName evidence="1">Uncharacterized protein</fullName>
    </submittedName>
</protein>